<name>A0A8H7UVL9_9FUNG</name>
<dbReference type="EMBL" id="JAEPRD010000220">
    <property type="protein sequence ID" value="KAG2193718.1"/>
    <property type="molecule type" value="Genomic_DNA"/>
</dbReference>
<proteinExistence type="predicted"/>
<keyword evidence="2" id="KW-1185">Reference proteome</keyword>
<organism evidence="1 2">
    <name type="scientific">Mucor saturninus</name>
    <dbReference type="NCBI Taxonomy" id="64648"/>
    <lineage>
        <taxon>Eukaryota</taxon>
        <taxon>Fungi</taxon>
        <taxon>Fungi incertae sedis</taxon>
        <taxon>Mucoromycota</taxon>
        <taxon>Mucoromycotina</taxon>
        <taxon>Mucoromycetes</taxon>
        <taxon>Mucorales</taxon>
        <taxon>Mucorineae</taxon>
        <taxon>Mucoraceae</taxon>
        <taxon>Mucor</taxon>
    </lineage>
</organism>
<dbReference type="InterPro" id="IPR043129">
    <property type="entry name" value="ATPase_NBD"/>
</dbReference>
<gene>
    <name evidence="1" type="ORF">INT47_013186</name>
</gene>
<protein>
    <submittedName>
        <fullName evidence="1">Uncharacterized protein</fullName>
    </submittedName>
</protein>
<dbReference type="OrthoDB" id="2963168at2759"/>
<dbReference type="Proteomes" id="UP000603453">
    <property type="component" value="Unassembled WGS sequence"/>
</dbReference>
<dbReference type="PANTHER" id="PTHR14187">
    <property type="entry name" value="ALPHA KINASE/ELONGATION FACTOR 2 KINASE"/>
    <property type="match status" value="1"/>
</dbReference>
<comment type="caution">
    <text evidence="1">The sequence shown here is derived from an EMBL/GenBank/DDBJ whole genome shotgun (WGS) entry which is preliminary data.</text>
</comment>
<reference evidence="1" key="1">
    <citation type="submission" date="2020-12" db="EMBL/GenBank/DDBJ databases">
        <title>Metabolic potential, ecology and presence of endohyphal bacteria is reflected in genomic diversity of Mucoromycotina.</title>
        <authorList>
            <person name="Muszewska A."/>
            <person name="Okrasinska A."/>
            <person name="Steczkiewicz K."/>
            <person name="Drgas O."/>
            <person name="Orlowska M."/>
            <person name="Perlinska-Lenart U."/>
            <person name="Aleksandrzak-Piekarczyk T."/>
            <person name="Szatraj K."/>
            <person name="Zielenkiewicz U."/>
            <person name="Pilsyk S."/>
            <person name="Malc E."/>
            <person name="Mieczkowski P."/>
            <person name="Kruszewska J.S."/>
            <person name="Biernat P."/>
            <person name="Pawlowska J."/>
        </authorList>
    </citation>
    <scope>NUCLEOTIDE SEQUENCE</scope>
    <source>
        <strain evidence="1">WA0000017839</strain>
    </source>
</reference>
<accession>A0A8H7UVL9</accession>
<dbReference type="SUPFAM" id="SSF53067">
    <property type="entry name" value="Actin-like ATPase domain"/>
    <property type="match status" value="1"/>
</dbReference>
<dbReference type="PANTHER" id="PTHR14187:SF5">
    <property type="entry name" value="HEAT SHOCK 70 KDA PROTEIN 12A"/>
    <property type="match status" value="1"/>
</dbReference>
<evidence type="ECO:0000313" key="2">
    <source>
        <dbReference type="Proteomes" id="UP000603453"/>
    </source>
</evidence>
<sequence>MYSYVDEKEVKYRDIVSVETMDYFENVYKPRYMQYLTDNDDGYHDFDLHTSNVSKAISKKNSVFLNNNTILRISNEEMKTCIVDPAVDPVLNILRTHYELNKDGGMSIEGIIMVGGFSQCKYLQKRIKKEYRDVCKVIYPDEPIHAFSRGAVEYALNPSNISVKYIGPSIFLEVQKPLKKYDLIQLNCLKLKGPDSKYYLKKHQQYFVKDGQKVKRKKFPYCFSQLILVEYPKSAVIAIHSSHAVLGNKRKQAKITEIRLDTYPATIGIKNGNLIEYRVLVKVFKDEAIVQISHGNHDTLFDYGSFSLRKNNFQSMIPTDELLWNVLIDNYLANFNKDARYHIDQF</sequence>
<evidence type="ECO:0000313" key="1">
    <source>
        <dbReference type="EMBL" id="KAG2193718.1"/>
    </source>
</evidence>
<dbReference type="AlphaFoldDB" id="A0A8H7UVL9"/>